<dbReference type="AlphaFoldDB" id="A0A8H3IRE9"/>
<accession>A0A8H3IRE9</accession>
<organism evidence="1 2">
    <name type="scientific">Imshaugia aleurites</name>
    <dbReference type="NCBI Taxonomy" id="172621"/>
    <lineage>
        <taxon>Eukaryota</taxon>
        <taxon>Fungi</taxon>
        <taxon>Dikarya</taxon>
        <taxon>Ascomycota</taxon>
        <taxon>Pezizomycotina</taxon>
        <taxon>Lecanoromycetes</taxon>
        <taxon>OSLEUM clade</taxon>
        <taxon>Lecanoromycetidae</taxon>
        <taxon>Lecanorales</taxon>
        <taxon>Lecanorineae</taxon>
        <taxon>Parmeliaceae</taxon>
        <taxon>Imshaugia</taxon>
    </lineage>
</organism>
<name>A0A8H3IRE9_9LECA</name>
<evidence type="ECO:0000313" key="1">
    <source>
        <dbReference type="EMBL" id="CAF9924635.1"/>
    </source>
</evidence>
<dbReference type="GO" id="GO:0043022">
    <property type="term" value="F:ribosome binding"/>
    <property type="evidence" value="ECO:0007669"/>
    <property type="project" value="InterPro"/>
</dbReference>
<proteinExistence type="predicted"/>
<dbReference type="OrthoDB" id="2107880at2759"/>
<dbReference type="Pfam" id="PF20180">
    <property type="entry name" value="UQCC2_CBP6"/>
    <property type="match status" value="1"/>
</dbReference>
<gene>
    <name evidence="1" type="ORF">IMSHALPRED_006238</name>
</gene>
<dbReference type="InterPro" id="IPR037653">
    <property type="entry name" value="Cbp6"/>
</dbReference>
<dbReference type="PANTHER" id="PTHR28250">
    <property type="entry name" value="CYTOCHROME B PRE-MRNA-PROCESSING PROTEIN 6"/>
    <property type="match status" value="1"/>
</dbReference>
<dbReference type="PANTHER" id="PTHR28250:SF1">
    <property type="entry name" value="CYTOCHROME B PRE-MRNA-PROCESSING PROTEIN 6"/>
    <property type="match status" value="1"/>
</dbReference>
<dbReference type="GO" id="GO:0034551">
    <property type="term" value="P:mitochondrial respiratory chain complex III assembly"/>
    <property type="evidence" value="ECO:0007669"/>
    <property type="project" value="TreeGrafter"/>
</dbReference>
<dbReference type="GO" id="GO:0061671">
    <property type="term" value="C:Cbp3p-Cbp6 complex"/>
    <property type="evidence" value="ECO:0007669"/>
    <property type="project" value="InterPro"/>
</dbReference>
<keyword evidence="2" id="KW-1185">Reference proteome</keyword>
<reference evidence="1" key="1">
    <citation type="submission" date="2021-03" db="EMBL/GenBank/DDBJ databases">
        <authorList>
            <person name="Tagirdzhanova G."/>
        </authorList>
    </citation>
    <scope>NUCLEOTIDE SEQUENCE</scope>
</reference>
<comment type="caution">
    <text evidence="1">The sequence shown here is derived from an EMBL/GenBank/DDBJ whole genome shotgun (WGS) entry which is preliminary data.</text>
</comment>
<dbReference type="EMBL" id="CAJPDT010000037">
    <property type="protein sequence ID" value="CAF9924635.1"/>
    <property type="molecule type" value="Genomic_DNA"/>
</dbReference>
<evidence type="ECO:0000313" key="2">
    <source>
        <dbReference type="Proteomes" id="UP000664534"/>
    </source>
</evidence>
<dbReference type="Proteomes" id="UP000664534">
    <property type="component" value="Unassembled WGS sequence"/>
</dbReference>
<sequence>MAKSIVYKHYQRILTHWPHDLLRPEISFQKAMQRRIDTRLRPSPTDPADNVVANQAQATVPTKVAFDEKGELEQVNVLYSFLEDRYMKTYPLSEKMMRPASNPGYYEALVKELNEAPTRSWFGSMVKRWKGFLRFS</sequence>
<protein>
    <submittedName>
        <fullName evidence="1">Uncharacterized protein</fullName>
    </submittedName>
</protein>